<dbReference type="EMBL" id="GBXM01027517">
    <property type="protein sequence ID" value="JAH81060.1"/>
    <property type="molecule type" value="Transcribed_RNA"/>
</dbReference>
<reference evidence="1" key="1">
    <citation type="submission" date="2014-11" db="EMBL/GenBank/DDBJ databases">
        <authorList>
            <person name="Amaro Gonzalez C."/>
        </authorList>
    </citation>
    <scope>NUCLEOTIDE SEQUENCE</scope>
</reference>
<reference evidence="1" key="2">
    <citation type="journal article" date="2015" name="Fish Shellfish Immunol.">
        <title>Early steps in the European eel (Anguilla anguilla)-Vibrio vulnificus interaction in the gills: Role of the RtxA13 toxin.</title>
        <authorList>
            <person name="Callol A."/>
            <person name="Pajuelo D."/>
            <person name="Ebbesson L."/>
            <person name="Teles M."/>
            <person name="MacKenzie S."/>
            <person name="Amaro C."/>
        </authorList>
    </citation>
    <scope>NUCLEOTIDE SEQUENCE</scope>
</reference>
<accession>A0A0E9VUP3</accession>
<protein>
    <submittedName>
        <fullName evidence="1">Uncharacterized protein</fullName>
    </submittedName>
</protein>
<name>A0A0E9VUP3_ANGAN</name>
<sequence>MIQLILVFNETVRQYPHFIMSLEGRLCYNKRHY</sequence>
<evidence type="ECO:0000313" key="1">
    <source>
        <dbReference type="EMBL" id="JAH81060.1"/>
    </source>
</evidence>
<dbReference type="AlphaFoldDB" id="A0A0E9VUP3"/>
<organism evidence="1">
    <name type="scientific">Anguilla anguilla</name>
    <name type="common">European freshwater eel</name>
    <name type="synonym">Muraena anguilla</name>
    <dbReference type="NCBI Taxonomy" id="7936"/>
    <lineage>
        <taxon>Eukaryota</taxon>
        <taxon>Metazoa</taxon>
        <taxon>Chordata</taxon>
        <taxon>Craniata</taxon>
        <taxon>Vertebrata</taxon>
        <taxon>Euteleostomi</taxon>
        <taxon>Actinopterygii</taxon>
        <taxon>Neopterygii</taxon>
        <taxon>Teleostei</taxon>
        <taxon>Anguilliformes</taxon>
        <taxon>Anguillidae</taxon>
        <taxon>Anguilla</taxon>
    </lineage>
</organism>
<proteinExistence type="predicted"/>